<proteinExistence type="predicted"/>
<dbReference type="EMBL" id="DS231731">
    <property type="protein sequence ID" value="KNB19254.1"/>
    <property type="molecule type" value="Genomic_DNA"/>
</dbReference>
<dbReference type="AlphaFoldDB" id="A0A0J9W7U7"/>
<name>A0A0J9W7U7_FUSO4</name>
<gene>
    <name evidence="1" type="ORF">FOXG_22496</name>
</gene>
<dbReference type="KEGG" id="fox:FOXG_22496"/>
<reference evidence="1 2" key="1">
    <citation type="journal article" date="2010" name="Nature">
        <title>Comparative genomics reveals mobile pathogenicity chromosomes in Fusarium.</title>
        <authorList>
            <person name="Ma L.J."/>
            <person name="van der Does H.C."/>
            <person name="Borkovich K.A."/>
            <person name="Coleman J.J."/>
            <person name="Daboussi M.J."/>
            <person name="Di Pietro A."/>
            <person name="Dufresne M."/>
            <person name="Freitag M."/>
            <person name="Grabherr M."/>
            <person name="Henrissat B."/>
            <person name="Houterman P.M."/>
            <person name="Kang S."/>
            <person name="Shim W.B."/>
            <person name="Woloshuk C."/>
            <person name="Xie X."/>
            <person name="Xu J.R."/>
            <person name="Antoniw J."/>
            <person name="Baker S.E."/>
            <person name="Bluhm B.H."/>
            <person name="Breakspear A."/>
            <person name="Brown D.W."/>
            <person name="Butchko R.A."/>
            <person name="Chapman S."/>
            <person name="Coulson R."/>
            <person name="Coutinho P.M."/>
            <person name="Danchin E.G."/>
            <person name="Diener A."/>
            <person name="Gale L.R."/>
            <person name="Gardiner D.M."/>
            <person name="Goff S."/>
            <person name="Hammond-Kosack K.E."/>
            <person name="Hilburn K."/>
            <person name="Hua-Van A."/>
            <person name="Jonkers W."/>
            <person name="Kazan K."/>
            <person name="Kodira C.D."/>
            <person name="Koehrsen M."/>
            <person name="Kumar L."/>
            <person name="Lee Y.H."/>
            <person name="Li L."/>
            <person name="Manners J.M."/>
            <person name="Miranda-Saavedra D."/>
            <person name="Mukherjee M."/>
            <person name="Park G."/>
            <person name="Park J."/>
            <person name="Park S.Y."/>
            <person name="Proctor R.H."/>
            <person name="Regev A."/>
            <person name="Ruiz-Roldan M.C."/>
            <person name="Sain D."/>
            <person name="Sakthikumar S."/>
            <person name="Sykes S."/>
            <person name="Schwartz D.C."/>
            <person name="Turgeon B.G."/>
            <person name="Wapinski I."/>
            <person name="Yoder O."/>
            <person name="Young S."/>
            <person name="Zeng Q."/>
            <person name="Zhou S."/>
            <person name="Galagan J."/>
            <person name="Cuomo C.A."/>
            <person name="Kistler H.C."/>
            <person name="Rep M."/>
        </authorList>
    </citation>
    <scope>NUCLEOTIDE SEQUENCE [LARGE SCALE GENOMIC DNA]</scope>
    <source>
        <strain evidence="2">4287 / CBS 123668 / FGSC 9935 / NRRL 34936</strain>
    </source>
</reference>
<sequence length="105" mass="12166">MQADVEHMFAIRSLQSRIRRLWAEGGTLPNQDNMLKCRRTEIRAELDQWKAMIPFVSSTVDGSMNYHPLAMLKMYNCSVCCLYQHETYVPSIADYTVLLSADFEL</sequence>
<dbReference type="Proteomes" id="UP000009097">
    <property type="component" value="Chromosome 14"/>
</dbReference>
<protein>
    <submittedName>
        <fullName evidence="1">Uncharacterized protein</fullName>
    </submittedName>
</protein>
<evidence type="ECO:0000313" key="1">
    <source>
        <dbReference type="EMBL" id="KNB19254.1"/>
    </source>
</evidence>
<dbReference type="OrthoDB" id="27934at2759"/>
<dbReference type="GeneID" id="28963202"/>
<dbReference type="RefSeq" id="XP_018257299.1">
    <property type="nucleotide sequence ID" value="XM_018402904.1"/>
</dbReference>
<evidence type="ECO:0000313" key="2">
    <source>
        <dbReference type="Proteomes" id="UP000009097"/>
    </source>
</evidence>
<accession>A0A0J9W7U7</accession>
<organism evidence="1 2">
    <name type="scientific">Fusarium oxysporum f. sp. lycopersici (strain 4287 / CBS 123668 / FGSC 9935 / NRRL 34936)</name>
    <name type="common">Fusarium vascular wilt of tomato</name>
    <dbReference type="NCBI Taxonomy" id="426428"/>
    <lineage>
        <taxon>Eukaryota</taxon>
        <taxon>Fungi</taxon>
        <taxon>Dikarya</taxon>
        <taxon>Ascomycota</taxon>
        <taxon>Pezizomycotina</taxon>
        <taxon>Sordariomycetes</taxon>
        <taxon>Hypocreomycetidae</taxon>
        <taxon>Hypocreales</taxon>
        <taxon>Nectriaceae</taxon>
        <taxon>Fusarium</taxon>
        <taxon>Fusarium oxysporum species complex</taxon>
    </lineage>
</organism>
<dbReference type="VEuPathDB" id="FungiDB:FOXG_22496"/>